<accession>A0ACB5U797</accession>
<gene>
    <name evidence="1" type="ORF">Amon02_001191100</name>
</gene>
<evidence type="ECO:0000313" key="2">
    <source>
        <dbReference type="Proteomes" id="UP001165064"/>
    </source>
</evidence>
<protein>
    <submittedName>
        <fullName evidence="1">Unnamed protein product</fullName>
    </submittedName>
</protein>
<keyword evidence="2" id="KW-1185">Reference proteome</keyword>
<comment type="caution">
    <text evidence="1">The sequence shown here is derived from an EMBL/GenBank/DDBJ whole genome shotgun (WGS) entry which is preliminary data.</text>
</comment>
<evidence type="ECO:0000313" key="1">
    <source>
        <dbReference type="EMBL" id="GMF03790.1"/>
    </source>
</evidence>
<reference evidence="1" key="1">
    <citation type="submission" date="2023-04" db="EMBL/GenBank/DDBJ databases">
        <title>Ambrosiozyma monospora NBRC 10751.</title>
        <authorList>
            <person name="Ichikawa N."/>
            <person name="Sato H."/>
            <person name="Tonouchi N."/>
        </authorList>
    </citation>
    <scope>NUCLEOTIDE SEQUENCE</scope>
    <source>
        <strain evidence="1">NBRC 10751</strain>
    </source>
</reference>
<dbReference type="EMBL" id="BSXS01013269">
    <property type="protein sequence ID" value="GMF03790.1"/>
    <property type="molecule type" value="Genomic_DNA"/>
</dbReference>
<organism evidence="1 2">
    <name type="scientific">Ambrosiozyma monospora</name>
    <name type="common">Yeast</name>
    <name type="synonym">Endomycopsis monosporus</name>
    <dbReference type="NCBI Taxonomy" id="43982"/>
    <lineage>
        <taxon>Eukaryota</taxon>
        <taxon>Fungi</taxon>
        <taxon>Dikarya</taxon>
        <taxon>Ascomycota</taxon>
        <taxon>Saccharomycotina</taxon>
        <taxon>Pichiomycetes</taxon>
        <taxon>Pichiales</taxon>
        <taxon>Pichiaceae</taxon>
        <taxon>Ambrosiozyma</taxon>
    </lineage>
</organism>
<dbReference type="Proteomes" id="UP001165064">
    <property type="component" value="Unassembled WGS sequence"/>
</dbReference>
<proteinExistence type="predicted"/>
<sequence>MLWSVLQIQLSSLLHLRVGSVTPTMSALRGSLSPVPISIQSNTSVQVQVQTPSQVQTQAPSNIRIQDNLIGLPPFTGMHGVSNNVKSSNTLPPLAPPTATRTAASTNSGTSIPDVPPSNNVVAPGWSSVSHPLPDTANFDTFEEFFKGMFKSSDFDFTSSAFPYNHNNGGSGNN</sequence>
<name>A0ACB5U797_AMBMO</name>